<dbReference type="EMBL" id="CADCWM010001148">
    <property type="protein sequence ID" value="CAA9589049.1"/>
    <property type="molecule type" value="Genomic_DNA"/>
</dbReference>
<feature type="compositionally biased region" description="Basic and acidic residues" evidence="1">
    <location>
        <begin position="20"/>
        <end position="32"/>
    </location>
</feature>
<feature type="non-terminal residue" evidence="2">
    <location>
        <position position="57"/>
    </location>
</feature>
<feature type="non-terminal residue" evidence="2">
    <location>
        <position position="1"/>
    </location>
</feature>
<name>A0A6J4VTZ0_9BACT</name>
<organism evidence="2">
    <name type="scientific">uncultured Thermomicrobiales bacterium</name>
    <dbReference type="NCBI Taxonomy" id="1645740"/>
    <lineage>
        <taxon>Bacteria</taxon>
        <taxon>Pseudomonadati</taxon>
        <taxon>Thermomicrobiota</taxon>
        <taxon>Thermomicrobia</taxon>
        <taxon>Thermomicrobiales</taxon>
        <taxon>environmental samples</taxon>
    </lineage>
</organism>
<accession>A0A6J4VTZ0</accession>
<evidence type="ECO:0000313" key="2">
    <source>
        <dbReference type="EMBL" id="CAA9589049.1"/>
    </source>
</evidence>
<reference evidence="2" key="1">
    <citation type="submission" date="2020-02" db="EMBL/GenBank/DDBJ databases">
        <authorList>
            <person name="Meier V. D."/>
        </authorList>
    </citation>
    <scope>NUCLEOTIDE SEQUENCE</scope>
    <source>
        <strain evidence="2">AVDCRST_MAG88</strain>
    </source>
</reference>
<evidence type="ECO:0000256" key="1">
    <source>
        <dbReference type="SAM" id="MobiDB-lite"/>
    </source>
</evidence>
<sequence length="57" mass="6109">WIPAPSTALIVRRSIPVRGERLGDRPGEEGAARRGIPPSPIPRRIMARAVGAARADN</sequence>
<protein>
    <submittedName>
        <fullName evidence="2">Uncharacterized protein</fullName>
    </submittedName>
</protein>
<gene>
    <name evidence="2" type="ORF">AVDCRST_MAG88-4500</name>
</gene>
<dbReference type="AlphaFoldDB" id="A0A6J4VTZ0"/>
<feature type="region of interest" description="Disordered" evidence="1">
    <location>
        <begin position="20"/>
        <end position="41"/>
    </location>
</feature>
<proteinExistence type="predicted"/>